<dbReference type="InterPro" id="IPR044479">
    <property type="entry name" value="LGALDH-like"/>
</dbReference>
<comment type="caution">
    <text evidence="2">The sequence shown here is derived from an EMBL/GenBank/DDBJ whole genome shotgun (WGS) entry which is preliminary data.</text>
</comment>
<dbReference type="Pfam" id="PF00248">
    <property type="entry name" value="Aldo_ket_red"/>
    <property type="match status" value="1"/>
</dbReference>
<proteinExistence type="predicted"/>
<organism evidence="2 3">
    <name type="scientific">Puniceicoccus vermicola</name>
    <dbReference type="NCBI Taxonomy" id="388746"/>
    <lineage>
        <taxon>Bacteria</taxon>
        <taxon>Pseudomonadati</taxon>
        <taxon>Verrucomicrobiota</taxon>
        <taxon>Opitutia</taxon>
        <taxon>Puniceicoccales</taxon>
        <taxon>Puniceicoccaceae</taxon>
        <taxon>Puniceicoccus</taxon>
    </lineage>
</organism>
<dbReference type="InterPro" id="IPR023210">
    <property type="entry name" value="NADP_OxRdtase_dom"/>
</dbReference>
<dbReference type="PANTHER" id="PTHR42686:SF1">
    <property type="entry name" value="GH17980P-RELATED"/>
    <property type="match status" value="1"/>
</dbReference>
<reference evidence="2 3" key="1">
    <citation type="submission" date="2020-07" db="EMBL/GenBank/DDBJ databases">
        <authorList>
            <person name="Feng X."/>
        </authorList>
    </citation>
    <scope>NUCLEOTIDE SEQUENCE [LARGE SCALE GENOMIC DNA]</scope>
    <source>
        <strain evidence="2 3">JCM14086</strain>
    </source>
</reference>
<evidence type="ECO:0000313" key="3">
    <source>
        <dbReference type="Proteomes" id="UP000525652"/>
    </source>
</evidence>
<feature type="domain" description="NADP-dependent oxidoreductase" evidence="1">
    <location>
        <begin position="16"/>
        <end position="298"/>
    </location>
</feature>
<dbReference type="AlphaFoldDB" id="A0A7X1E6C6"/>
<dbReference type="Proteomes" id="UP000525652">
    <property type="component" value="Unassembled WGS sequence"/>
</dbReference>
<sequence length="319" mass="35137">MEYRPLGSTGMSVSCLSFGASSLGSVFREVSLQECMDTVQAVLEGGMNFIDVSPAYGETLAELRLGRALEGVPRDSYYLASKIGSYSEARGDYDYSKASTERSVAHSLKRLGVDYLDLIQCHDIEFADHRQILDETLPTLLNLKEQGIVRHIGLTGLPLGMLKGIFDRSDPGTVETVLSFCHYTLNDSSLLDWIPYFKEKGVGIINASPTGMGLLTERGAPDWHPASQEIQEGCRKAVDHCRAKGVDIVRLAIQYSCANPEIATTLVGTADPQNIRDNLAYVEEPIDAELLAEVQEILEPIHNFNYTRGLPEHRDPILS</sequence>
<accession>A0A7X1E6C6</accession>
<gene>
    <name evidence="2" type="ORF">H5P30_12300</name>
</gene>
<dbReference type="PROSITE" id="PS51257">
    <property type="entry name" value="PROKAR_LIPOPROTEIN"/>
    <property type="match status" value="1"/>
</dbReference>
<keyword evidence="3" id="KW-1185">Reference proteome</keyword>
<dbReference type="InterPro" id="IPR020471">
    <property type="entry name" value="AKR"/>
</dbReference>
<dbReference type="Gene3D" id="3.20.20.100">
    <property type="entry name" value="NADP-dependent oxidoreductase domain"/>
    <property type="match status" value="1"/>
</dbReference>
<evidence type="ECO:0000313" key="2">
    <source>
        <dbReference type="EMBL" id="MBC2602557.1"/>
    </source>
</evidence>
<dbReference type="InterPro" id="IPR036812">
    <property type="entry name" value="NAD(P)_OxRdtase_dom_sf"/>
</dbReference>
<evidence type="ECO:0000259" key="1">
    <source>
        <dbReference type="Pfam" id="PF00248"/>
    </source>
</evidence>
<dbReference type="GO" id="GO:0010349">
    <property type="term" value="F:L-galactose dehydrogenase activity"/>
    <property type="evidence" value="ECO:0007669"/>
    <property type="project" value="InterPro"/>
</dbReference>
<name>A0A7X1E6C6_9BACT</name>
<dbReference type="SUPFAM" id="SSF51430">
    <property type="entry name" value="NAD(P)-linked oxidoreductase"/>
    <property type="match status" value="1"/>
</dbReference>
<dbReference type="EMBL" id="JACHVA010000101">
    <property type="protein sequence ID" value="MBC2602557.1"/>
    <property type="molecule type" value="Genomic_DNA"/>
</dbReference>
<dbReference type="RefSeq" id="WP_185693225.1">
    <property type="nucleotide sequence ID" value="NZ_JACHVA010000101.1"/>
</dbReference>
<dbReference type="CDD" id="cd19163">
    <property type="entry name" value="AKR_galDH"/>
    <property type="match status" value="1"/>
</dbReference>
<dbReference type="FunFam" id="3.20.20.100:FF:000011">
    <property type="entry name" value="Aldo/keto reductase"/>
    <property type="match status" value="1"/>
</dbReference>
<dbReference type="GO" id="GO:0005829">
    <property type="term" value="C:cytosol"/>
    <property type="evidence" value="ECO:0007669"/>
    <property type="project" value="TreeGrafter"/>
</dbReference>
<dbReference type="PANTHER" id="PTHR42686">
    <property type="entry name" value="GH17980P-RELATED"/>
    <property type="match status" value="1"/>
</dbReference>
<protein>
    <submittedName>
        <fullName evidence="2">Aldo/keto reductase</fullName>
    </submittedName>
</protein>